<keyword evidence="1" id="KW-0812">Transmembrane</keyword>
<dbReference type="Proteomes" id="UP000697802">
    <property type="component" value="Unassembled WGS sequence"/>
</dbReference>
<keyword evidence="1" id="KW-1133">Transmembrane helix</keyword>
<reference evidence="2 3" key="1">
    <citation type="submission" date="2018-02" db="EMBL/GenBank/DDBJ databases">
        <authorList>
            <person name="Machado R.A."/>
        </authorList>
    </citation>
    <scope>NUCLEOTIDE SEQUENCE [LARGE SCALE GENOMIC DNA]</scope>
    <source>
        <strain evidence="2 3">T327</strain>
    </source>
</reference>
<dbReference type="NCBIfam" id="NF041560">
    <property type="entry name" value="T6SS_Burk_ExIF"/>
    <property type="match status" value="1"/>
</dbReference>
<dbReference type="RefSeq" id="WP_133814750.1">
    <property type="nucleotide sequence ID" value="NZ_CAWPIF010000079.1"/>
</dbReference>
<evidence type="ECO:0000313" key="3">
    <source>
        <dbReference type="Proteomes" id="UP000697802"/>
    </source>
</evidence>
<name>A0ABX0GN12_9GAMM</name>
<dbReference type="InterPro" id="IPR048130">
    <property type="entry name" value="T6SS_ExIF-like"/>
</dbReference>
<sequence>MNTYQMLKDAIDFKELKSQRSSLDTWIEVNLEWIADHPDDTEDSEKEIAKTKEKIPPLDAILAKEPPLPELPPRKPLIKVSGVLEEFEILCVMGYFTDQEYDPEEFARQEERDQFGALLFAMMGNSAAAAATSRTKERPADACHFVRGKINGIPFHGWLGLTTVKIGDYVELAVTEQEEYYAVYALANPETRVISITPRCNKGIRSKARDEIFYTCYIFLAVIVVCLAAGFFFVKDHFWDGAEMVILWCLFFSVSLSPYMYYLSIKKPFPSVKLAQDIFTALGFPNPENISLEKLTRKRIKEMKSDLLVKSSEDVLPDKYCILSHLYYY</sequence>
<gene>
    <name evidence="2" type="ORF">C5471_22105</name>
</gene>
<dbReference type="EMBL" id="PUJU01000079">
    <property type="protein sequence ID" value="NHB90241.1"/>
    <property type="molecule type" value="Genomic_DNA"/>
</dbReference>
<keyword evidence="3" id="KW-1185">Reference proteome</keyword>
<feature type="transmembrane region" description="Helical" evidence="1">
    <location>
        <begin position="245"/>
        <end position="263"/>
    </location>
</feature>
<accession>A0ABX0GN12</accession>
<keyword evidence="1" id="KW-0472">Membrane</keyword>
<comment type="caution">
    <text evidence="2">The sequence shown here is derived from an EMBL/GenBank/DDBJ whole genome shotgun (WGS) entry which is preliminary data.</text>
</comment>
<feature type="transmembrane region" description="Helical" evidence="1">
    <location>
        <begin position="212"/>
        <end position="233"/>
    </location>
</feature>
<evidence type="ECO:0000313" key="2">
    <source>
        <dbReference type="EMBL" id="NHB90241.1"/>
    </source>
</evidence>
<protein>
    <submittedName>
        <fullName evidence="2">Uncharacterized protein</fullName>
    </submittedName>
</protein>
<organism evidence="2 3">
    <name type="scientific">Photorhabdus tasmaniensis</name>
    <dbReference type="NCBI Taxonomy" id="1004159"/>
    <lineage>
        <taxon>Bacteria</taxon>
        <taxon>Pseudomonadati</taxon>
        <taxon>Pseudomonadota</taxon>
        <taxon>Gammaproteobacteria</taxon>
        <taxon>Enterobacterales</taxon>
        <taxon>Morganellaceae</taxon>
        <taxon>Photorhabdus</taxon>
    </lineage>
</organism>
<proteinExistence type="predicted"/>
<evidence type="ECO:0000256" key="1">
    <source>
        <dbReference type="SAM" id="Phobius"/>
    </source>
</evidence>